<evidence type="ECO:0000256" key="2">
    <source>
        <dbReference type="SAM" id="MobiDB-lite"/>
    </source>
</evidence>
<evidence type="ECO:0000313" key="4">
    <source>
        <dbReference type="Proteomes" id="UP001516400"/>
    </source>
</evidence>
<feature type="coiled-coil region" evidence="1">
    <location>
        <begin position="7"/>
        <end position="34"/>
    </location>
</feature>
<evidence type="ECO:0000313" key="3">
    <source>
        <dbReference type="EMBL" id="KAL3276379.1"/>
    </source>
</evidence>
<proteinExistence type="predicted"/>
<dbReference type="EMBL" id="JABFTP020000103">
    <property type="protein sequence ID" value="KAL3276379.1"/>
    <property type="molecule type" value="Genomic_DNA"/>
</dbReference>
<protein>
    <recommendedName>
        <fullName evidence="5">Reverse transcriptase domain-containing protein</fullName>
    </recommendedName>
</protein>
<evidence type="ECO:0000256" key="1">
    <source>
        <dbReference type="SAM" id="Coils"/>
    </source>
</evidence>
<name>A0ABD2ND97_9CUCU</name>
<dbReference type="Proteomes" id="UP001516400">
    <property type="component" value="Unassembled WGS sequence"/>
</dbReference>
<dbReference type="AlphaFoldDB" id="A0ABD2ND97"/>
<keyword evidence="1" id="KW-0175">Coiled coil</keyword>
<sequence length="217" mass="25394">MNVKSMKKSLIKKYKQTKTDYNKLKELLDMELKEKSTTSFKELQEIIIKLLSETTIVTTKKYASTEKEGWMTRIIYEKIKQRNKVYKSMVKNRDSHYLKQQFKIQDRDTKNVLKRQKRILQNQLQSAEGANLAKKINSHNPGRLEEKSDESPPSAMMYLRPTTSKEVVKIINKLKTNAAAGYDNVKPKLVKEIKNILAPIIARLVNSHFREEVFRMS</sequence>
<feature type="region of interest" description="Disordered" evidence="2">
    <location>
        <begin position="130"/>
        <end position="156"/>
    </location>
</feature>
<evidence type="ECO:0008006" key="5">
    <source>
        <dbReference type="Google" id="ProtNLM"/>
    </source>
</evidence>
<keyword evidence="4" id="KW-1185">Reference proteome</keyword>
<reference evidence="3 4" key="1">
    <citation type="journal article" date="2021" name="BMC Biol.">
        <title>Horizontally acquired antibacterial genes associated with adaptive radiation of ladybird beetles.</title>
        <authorList>
            <person name="Li H.S."/>
            <person name="Tang X.F."/>
            <person name="Huang Y.H."/>
            <person name="Xu Z.Y."/>
            <person name="Chen M.L."/>
            <person name="Du X.Y."/>
            <person name="Qiu B.Y."/>
            <person name="Chen P.T."/>
            <person name="Zhang W."/>
            <person name="Slipinski A."/>
            <person name="Escalona H.E."/>
            <person name="Waterhouse R.M."/>
            <person name="Zwick A."/>
            <person name="Pang H."/>
        </authorList>
    </citation>
    <scope>NUCLEOTIDE SEQUENCE [LARGE SCALE GENOMIC DNA]</scope>
    <source>
        <strain evidence="3">SYSU2018</strain>
    </source>
</reference>
<organism evidence="3 4">
    <name type="scientific">Cryptolaemus montrouzieri</name>
    <dbReference type="NCBI Taxonomy" id="559131"/>
    <lineage>
        <taxon>Eukaryota</taxon>
        <taxon>Metazoa</taxon>
        <taxon>Ecdysozoa</taxon>
        <taxon>Arthropoda</taxon>
        <taxon>Hexapoda</taxon>
        <taxon>Insecta</taxon>
        <taxon>Pterygota</taxon>
        <taxon>Neoptera</taxon>
        <taxon>Endopterygota</taxon>
        <taxon>Coleoptera</taxon>
        <taxon>Polyphaga</taxon>
        <taxon>Cucujiformia</taxon>
        <taxon>Coccinelloidea</taxon>
        <taxon>Coccinellidae</taxon>
        <taxon>Scymninae</taxon>
        <taxon>Scymnini</taxon>
        <taxon>Cryptolaemus</taxon>
    </lineage>
</organism>
<gene>
    <name evidence="3" type="ORF">HHI36_011763</name>
</gene>
<accession>A0ABD2ND97</accession>
<comment type="caution">
    <text evidence="3">The sequence shown here is derived from an EMBL/GenBank/DDBJ whole genome shotgun (WGS) entry which is preliminary data.</text>
</comment>